<name>A0A8J2X3J9_9STRA</name>
<keyword evidence="2" id="KW-1185">Reference proteome</keyword>
<evidence type="ECO:0000313" key="2">
    <source>
        <dbReference type="Proteomes" id="UP000789595"/>
    </source>
</evidence>
<reference evidence="1" key="1">
    <citation type="submission" date="2021-11" db="EMBL/GenBank/DDBJ databases">
        <authorList>
            <consortium name="Genoscope - CEA"/>
            <person name="William W."/>
        </authorList>
    </citation>
    <scope>NUCLEOTIDE SEQUENCE</scope>
</reference>
<evidence type="ECO:0000313" key="1">
    <source>
        <dbReference type="EMBL" id="CAH0377575.1"/>
    </source>
</evidence>
<comment type="caution">
    <text evidence="1">The sequence shown here is derived from an EMBL/GenBank/DDBJ whole genome shotgun (WGS) entry which is preliminary data.</text>
</comment>
<dbReference type="EMBL" id="CAKKNE010000005">
    <property type="protein sequence ID" value="CAH0377575.1"/>
    <property type="molecule type" value="Genomic_DNA"/>
</dbReference>
<accession>A0A8J2X3J9</accession>
<gene>
    <name evidence="1" type="ORF">PECAL_5P21130</name>
</gene>
<dbReference type="AlphaFoldDB" id="A0A8J2X3J9"/>
<dbReference type="Proteomes" id="UP000789595">
    <property type="component" value="Unassembled WGS sequence"/>
</dbReference>
<proteinExistence type="predicted"/>
<protein>
    <submittedName>
        <fullName evidence="1">Uncharacterized protein</fullName>
    </submittedName>
</protein>
<sequence>MEQRQITGLTSRPELNGAVVEILGRDASTGRLRVRIVGRPELGAMALKRENLTQLSWANTAKQAFSRLDVNELRQNARYFWSKPAAKVALAVLAIAIVSSRRPAATPAPRRRTPSARERECYALGYVDALKKRDYGSSIGANDAEHDDLVEATLEDLPPEAQGIRDQWISRSGIGRKEDVRAAADS</sequence>
<organism evidence="1 2">
    <name type="scientific">Pelagomonas calceolata</name>
    <dbReference type="NCBI Taxonomy" id="35677"/>
    <lineage>
        <taxon>Eukaryota</taxon>
        <taxon>Sar</taxon>
        <taxon>Stramenopiles</taxon>
        <taxon>Ochrophyta</taxon>
        <taxon>Pelagophyceae</taxon>
        <taxon>Pelagomonadales</taxon>
        <taxon>Pelagomonadaceae</taxon>
        <taxon>Pelagomonas</taxon>
    </lineage>
</organism>